<feature type="region of interest" description="Disordered" evidence="1">
    <location>
        <begin position="1"/>
        <end position="25"/>
    </location>
</feature>
<dbReference type="SUPFAM" id="SSF56672">
    <property type="entry name" value="DNA/RNA polymerases"/>
    <property type="match status" value="1"/>
</dbReference>
<dbReference type="Gene3D" id="2.40.70.10">
    <property type="entry name" value="Acid Proteases"/>
    <property type="match status" value="1"/>
</dbReference>
<feature type="compositionally biased region" description="Polar residues" evidence="1">
    <location>
        <begin position="12"/>
        <end position="22"/>
    </location>
</feature>
<dbReference type="EMBL" id="GEZM01096637">
    <property type="protein sequence ID" value="JAV54724.1"/>
    <property type="molecule type" value="Transcribed_RNA"/>
</dbReference>
<dbReference type="SUPFAM" id="SSF50630">
    <property type="entry name" value="Acid proteases"/>
    <property type="match status" value="1"/>
</dbReference>
<dbReference type="EMBL" id="GEZM01096623">
    <property type="protein sequence ID" value="JAV54752.1"/>
    <property type="molecule type" value="Transcribed_RNA"/>
</dbReference>
<dbReference type="EMBL" id="GEZM01096629">
    <property type="protein sequence ID" value="JAV54742.1"/>
    <property type="molecule type" value="Transcribed_RNA"/>
</dbReference>
<accession>A0A1Y1JZK5</accession>
<dbReference type="Pfam" id="PF00078">
    <property type="entry name" value="RVT_1"/>
    <property type="match status" value="1"/>
</dbReference>
<dbReference type="PANTHER" id="PTHR24559">
    <property type="entry name" value="TRANSPOSON TY3-I GAG-POL POLYPROTEIN"/>
    <property type="match status" value="1"/>
</dbReference>
<sequence>MQGVGKRASPVRENQGSLQNLAENPEIVPESATEIPVPEMFPESAVLQTKQMRDHRLFLKVNIFQQVILALIDTGAARTYMGTKVLKIIKRNKILPVHSNSSSVQLAEGSVVQTLGLYQFPICIQQHEVQLECQLLPSLTSDLIIGLDFLELHLISLNLGRRTLVLRSEEIQLESNIQTGLAGIHGPTESQLEKLNQFIDKHLIKQFRNSPGITHTIEHTITLKPGAEPKKQRYYPRNPAIQGIINQEVDQMLADGVIEPSNSPWSSPIVLVKKPSGKYRFCVDYRQVNEATVKDSYPLPFIEGILSRLREARYISTLDLKSGYWQVPLSETSKPITAFTVPGRGLFQFTVLPFGLHSAPATFQRLLDNILGPEMDHKAFAYKKFYVDSV</sequence>
<feature type="domain" description="Reverse transcriptase" evidence="2">
    <location>
        <begin position="253"/>
        <end position="390"/>
    </location>
</feature>
<evidence type="ECO:0000256" key="1">
    <source>
        <dbReference type="SAM" id="MobiDB-lite"/>
    </source>
</evidence>
<organism evidence="3">
    <name type="scientific">Photinus pyralis</name>
    <name type="common">Common eastern firefly</name>
    <name type="synonym">Lampyris pyralis</name>
    <dbReference type="NCBI Taxonomy" id="7054"/>
    <lineage>
        <taxon>Eukaryota</taxon>
        <taxon>Metazoa</taxon>
        <taxon>Ecdysozoa</taxon>
        <taxon>Arthropoda</taxon>
        <taxon>Hexapoda</taxon>
        <taxon>Insecta</taxon>
        <taxon>Pterygota</taxon>
        <taxon>Neoptera</taxon>
        <taxon>Endopterygota</taxon>
        <taxon>Coleoptera</taxon>
        <taxon>Polyphaga</taxon>
        <taxon>Elateriformia</taxon>
        <taxon>Elateroidea</taxon>
        <taxon>Lampyridae</taxon>
        <taxon>Lampyrinae</taxon>
        <taxon>Photinus</taxon>
    </lineage>
</organism>
<dbReference type="CDD" id="cd00303">
    <property type="entry name" value="retropepsin_like"/>
    <property type="match status" value="1"/>
</dbReference>
<dbReference type="EMBL" id="GEZM01096641">
    <property type="protein sequence ID" value="JAV54716.1"/>
    <property type="molecule type" value="Transcribed_RNA"/>
</dbReference>
<dbReference type="EMBL" id="GEZM01096643">
    <property type="protein sequence ID" value="JAV54713.1"/>
    <property type="molecule type" value="Transcribed_RNA"/>
</dbReference>
<dbReference type="CDD" id="cd01647">
    <property type="entry name" value="RT_LTR"/>
    <property type="match status" value="1"/>
</dbReference>
<name>A0A1Y1JZK5_PHOPY</name>
<proteinExistence type="predicted"/>
<dbReference type="InterPro" id="IPR021109">
    <property type="entry name" value="Peptidase_aspartic_dom_sf"/>
</dbReference>
<evidence type="ECO:0000313" key="3">
    <source>
        <dbReference type="EMBL" id="JAV54752.1"/>
    </source>
</evidence>
<dbReference type="PROSITE" id="PS50878">
    <property type="entry name" value="RT_POL"/>
    <property type="match status" value="1"/>
</dbReference>
<dbReference type="Gene3D" id="3.10.10.10">
    <property type="entry name" value="HIV Type 1 Reverse Transcriptase, subunit A, domain 1"/>
    <property type="match status" value="1"/>
</dbReference>
<dbReference type="EMBL" id="GEZM01096636">
    <property type="protein sequence ID" value="JAV54728.1"/>
    <property type="molecule type" value="Transcribed_RNA"/>
</dbReference>
<dbReference type="EMBL" id="GEZM01096624">
    <property type="protein sequence ID" value="JAV54750.1"/>
    <property type="molecule type" value="Transcribed_RNA"/>
</dbReference>
<dbReference type="InterPro" id="IPR053134">
    <property type="entry name" value="RNA-dir_DNA_polymerase"/>
</dbReference>
<dbReference type="InterPro" id="IPR000477">
    <property type="entry name" value="RT_dom"/>
</dbReference>
<dbReference type="EMBL" id="GEZM01096632">
    <property type="protein sequence ID" value="JAV54739.1"/>
    <property type="molecule type" value="Transcribed_RNA"/>
</dbReference>
<reference evidence="3" key="1">
    <citation type="journal article" date="2016" name="Sci. Rep.">
        <title>Molecular characterization of firefly nuptial gifts: a multi-omics approach sheds light on postcopulatory sexual selection.</title>
        <authorList>
            <person name="Al-Wathiqui N."/>
            <person name="Fallon T.R."/>
            <person name="South A."/>
            <person name="Weng J.K."/>
            <person name="Lewis S.M."/>
        </authorList>
    </citation>
    <scope>NUCLEOTIDE SEQUENCE</scope>
</reference>
<dbReference type="EMBL" id="GEZM01096649">
    <property type="protein sequence ID" value="JAV54702.1"/>
    <property type="molecule type" value="Transcribed_RNA"/>
</dbReference>
<dbReference type="AlphaFoldDB" id="A0A1Y1JZK5"/>
<protein>
    <recommendedName>
        <fullName evidence="2">Reverse transcriptase domain-containing protein</fullName>
    </recommendedName>
</protein>
<evidence type="ECO:0000259" key="2">
    <source>
        <dbReference type="PROSITE" id="PS50878"/>
    </source>
</evidence>
<dbReference type="Gene3D" id="3.30.70.270">
    <property type="match status" value="1"/>
</dbReference>
<dbReference type="PANTHER" id="PTHR24559:SF444">
    <property type="entry name" value="REVERSE TRANSCRIPTASE DOMAIN-CONTAINING PROTEIN"/>
    <property type="match status" value="1"/>
</dbReference>
<dbReference type="InterPro" id="IPR043502">
    <property type="entry name" value="DNA/RNA_pol_sf"/>
</dbReference>
<dbReference type="GO" id="GO:0071897">
    <property type="term" value="P:DNA biosynthetic process"/>
    <property type="evidence" value="ECO:0007669"/>
    <property type="project" value="UniProtKB-ARBA"/>
</dbReference>
<dbReference type="InterPro" id="IPR043128">
    <property type="entry name" value="Rev_trsase/Diguanyl_cyclase"/>
</dbReference>